<dbReference type="GO" id="GO:0005886">
    <property type="term" value="C:plasma membrane"/>
    <property type="evidence" value="ECO:0007669"/>
    <property type="project" value="UniProtKB-SubCell"/>
</dbReference>
<keyword evidence="3 10" id="KW-0813">Transport</keyword>
<dbReference type="Gene3D" id="1.20.1250.20">
    <property type="entry name" value="MFS general substrate transporter like domains"/>
    <property type="match status" value="1"/>
</dbReference>
<dbReference type="NCBIfam" id="TIGR00924">
    <property type="entry name" value="yjdL_sub1_fam"/>
    <property type="match status" value="1"/>
</dbReference>
<evidence type="ECO:0000256" key="6">
    <source>
        <dbReference type="ARBA" id="ARBA00022989"/>
    </source>
</evidence>
<feature type="transmembrane region" description="Helical" evidence="11">
    <location>
        <begin position="389"/>
        <end position="411"/>
    </location>
</feature>
<comment type="function">
    <text evidence="8">Proton-dependent uptake of di- or tri-peptides.</text>
</comment>
<dbReference type="InterPro" id="IPR050171">
    <property type="entry name" value="MFS_Transporters"/>
</dbReference>
<feature type="transmembrane region" description="Helical" evidence="11">
    <location>
        <begin position="172"/>
        <end position="193"/>
    </location>
</feature>
<evidence type="ECO:0000256" key="7">
    <source>
        <dbReference type="ARBA" id="ARBA00023136"/>
    </source>
</evidence>
<evidence type="ECO:0000256" key="9">
    <source>
        <dbReference type="ARBA" id="ARBA00069644"/>
    </source>
</evidence>
<feature type="transmembrane region" description="Helical" evidence="11">
    <location>
        <begin position="113"/>
        <end position="144"/>
    </location>
</feature>
<evidence type="ECO:0000256" key="3">
    <source>
        <dbReference type="ARBA" id="ARBA00022448"/>
    </source>
</evidence>
<dbReference type="GO" id="GO:0042937">
    <property type="term" value="F:tripeptide transmembrane transporter activity"/>
    <property type="evidence" value="ECO:0007669"/>
    <property type="project" value="UniProtKB-ARBA"/>
</dbReference>
<keyword evidence="4" id="KW-1003">Cell membrane</keyword>
<dbReference type="Proteomes" id="UP000183629">
    <property type="component" value="Unassembled WGS sequence"/>
</dbReference>
<dbReference type="InterPro" id="IPR036259">
    <property type="entry name" value="MFS_trans_sf"/>
</dbReference>
<dbReference type="GO" id="GO:0035443">
    <property type="term" value="P:tripeptide transmembrane transport"/>
    <property type="evidence" value="ECO:0007669"/>
    <property type="project" value="UniProtKB-ARBA"/>
</dbReference>
<accession>A0A1I7F082</accession>
<evidence type="ECO:0000256" key="11">
    <source>
        <dbReference type="SAM" id="Phobius"/>
    </source>
</evidence>
<feature type="transmembrane region" description="Helical" evidence="11">
    <location>
        <begin position="244"/>
        <end position="265"/>
    </location>
</feature>
<feature type="transmembrane region" description="Helical" evidence="11">
    <location>
        <begin position="417"/>
        <end position="436"/>
    </location>
</feature>
<dbReference type="InterPro" id="IPR005279">
    <property type="entry name" value="Dipep/tripep_permease"/>
</dbReference>
<evidence type="ECO:0000256" key="2">
    <source>
        <dbReference type="ARBA" id="ARBA00005982"/>
    </source>
</evidence>
<dbReference type="PROSITE" id="PS01023">
    <property type="entry name" value="PTR2_2"/>
    <property type="match status" value="1"/>
</dbReference>
<keyword evidence="6 11" id="KW-1133">Transmembrane helix</keyword>
<dbReference type="AlphaFoldDB" id="A0A1I7F082"/>
<dbReference type="PANTHER" id="PTHR23517:SF15">
    <property type="entry name" value="PROTON-DEPENDENT OLIGOPEPTIDE FAMILY TRANSPORT PROTEIN"/>
    <property type="match status" value="1"/>
</dbReference>
<name>A0A1I7F082_9STRE</name>
<feature type="transmembrane region" description="Helical" evidence="11">
    <location>
        <begin position="457"/>
        <end position="478"/>
    </location>
</feature>
<evidence type="ECO:0000256" key="10">
    <source>
        <dbReference type="RuleBase" id="RU003755"/>
    </source>
</evidence>
<reference evidence="14" key="1">
    <citation type="submission" date="2016-10" db="EMBL/GenBank/DDBJ databases">
        <authorList>
            <person name="Varghese N."/>
            <person name="Submissions S."/>
        </authorList>
    </citation>
    <scope>NUCLEOTIDE SEQUENCE [LARGE SCALE GENOMIC DNA]</scope>
    <source>
        <strain evidence="14">LMG 15572</strain>
    </source>
</reference>
<feature type="transmembrane region" description="Helical" evidence="11">
    <location>
        <begin position="277"/>
        <end position="295"/>
    </location>
</feature>
<dbReference type="FunFam" id="1.20.1250.20:FF:000017">
    <property type="entry name" value="Dipeptide and tripeptide permease A"/>
    <property type="match status" value="1"/>
</dbReference>
<dbReference type="PANTHER" id="PTHR23517">
    <property type="entry name" value="RESISTANCE PROTEIN MDTM, PUTATIVE-RELATED-RELATED"/>
    <property type="match status" value="1"/>
</dbReference>
<dbReference type="SUPFAM" id="SSF103473">
    <property type="entry name" value="MFS general substrate transporter"/>
    <property type="match status" value="1"/>
</dbReference>
<feature type="transmembrane region" description="Helical" evidence="11">
    <location>
        <begin position="484"/>
        <end position="504"/>
    </location>
</feature>
<dbReference type="EMBL" id="FPBN01000001">
    <property type="protein sequence ID" value="SFU29592.1"/>
    <property type="molecule type" value="Genomic_DNA"/>
</dbReference>
<dbReference type="InterPro" id="IPR000109">
    <property type="entry name" value="POT_fam"/>
</dbReference>
<dbReference type="InterPro" id="IPR020846">
    <property type="entry name" value="MFS_dom"/>
</dbReference>
<keyword evidence="7 11" id="KW-0472">Membrane</keyword>
<evidence type="ECO:0000256" key="4">
    <source>
        <dbReference type="ARBA" id="ARBA00022475"/>
    </source>
</evidence>
<feature type="domain" description="Major facilitator superfamily (MFS) profile" evidence="12">
    <location>
        <begin position="39"/>
        <end position="508"/>
    </location>
</feature>
<gene>
    <name evidence="13" type="ORF">SAMN05660328_101126</name>
</gene>
<dbReference type="InterPro" id="IPR018456">
    <property type="entry name" value="PTR2_symporter_CS"/>
</dbReference>
<proteinExistence type="inferred from homology"/>
<feature type="transmembrane region" description="Helical" evidence="11">
    <location>
        <begin position="199"/>
        <end position="219"/>
    </location>
</feature>
<evidence type="ECO:0000256" key="1">
    <source>
        <dbReference type="ARBA" id="ARBA00004651"/>
    </source>
</evidence>
<sequence>MINDVRKTNLIKSKIPYIMECMGKKIEKTFFGQPKALFTLFQTELWERFSYYGMRAILIYYLYASVTAPNAGLGLPKTQAMAIVSIYGALVYLSGIIGGWFADRILGASQTIFIGGILITLGHIVLAIPFGLTSLFISLFLIILGTGMLKSNISNMVGHLYAADDPRRDTGFNIFVVGINIGSLLAPIVVGTVGESINYHLGFSLAAIGMIFALFVYWFGRMKQFPELGNKPSNPLSQEEKQSLLVKLGVALVIILIAGFFVYRLNPSNFVNNIINILSWAGIVIPFIYFATMFTSNKVSSTERKQLLAYLPLFLSSIVFWLVEEQSSTVIAVWGETRSNLNPTILGVTIHIDPSWYQLLNPLFIVILTPAFVWLWNKLGDRQPSAVSKFGLGLLLTGISYLIMAVPGILYGTHGRVSFMWLVVMFAVQMSGELLISPVGLSVSTRLAPLAFQSQMVALWFLADSTSQAVNALITPSFNKGTEVAFFGILGLICIGIGVVLFLVKKPILNLMRND</sequence>
<evidence type="ECO:0000313" key="14">
    <source>
        <dbReference type="Proteomes" id="UP000183629"/>
    </source>
</evidence>
<dbReference type="GO" id="GO:0071916">
    <property type="term" value="F:dipeptide transmembrane transporter activity"/>
    <property type="evidence" value="ECO:0007669"/>
    <property type="project" value="UniProtKB-ARBA"/>
</dbReference>
<feature type="transmembrane region" description="Helical" evidence="11">
    <location>
        <begin position="49"/>
        <end position="68"/>
    </location>
</feature>
<dbReference type="PROSITE" id="PS50850">
    <property type="entry name" value="MFS"/>
    <property type="match status" value="1"/>
</dbReference>
<feature type="transmembrane region" description="Helical" evidence="11">
    <location>
        <begin position="356"/>
        <end position="377"/>
    </location>
</feature>
<dbReference type="CDD" id="cd17346">
    <property type="entry name" value="MFS_DtpA_like"/>
    <property type="match status" value="1"/>
</dbReference>
<evidence type="ECO:0000256" key="5">
    <source>
        <dbReference type="ARBA" id="ARBA00022692"/>
    </source>
</evidence>
<dbReference type="GO" id="GO:0015333">
    <property type="term" value="F:peptide:proton symporter activity"/>
    <property type="evidence" value="ECO:0007669"/>
    <property type="project" value="UniProtKB-ARBA"/>
</dbReference>
<evidence type="ECO:0000313" key="13">
    <source>
        <dbReference type="EMBL" id="SFU29592.1"/>
    </source>
</evidence>
<protein>
    <recommendedName>
        <fullName evidence="9">Di-/tripeptide transporter</fullName>
    </recommendedName>
</protein>
<evidence type="ECO:0000259" key="12">
    <source>
        <dbReference type="PROSITE" id="PS50850"/>
    </source>
</evidence>
<feature type="transmembrane region" description="Helical" evidence="11">
    <location>
        <begin position="307"/>
        <end position="323"/>
    </location>
</feature>
<comment type="similarity">
    <text evidence="2 10">Belongs to the major facilitator superfamily. Proton-dependent oligopeptide transporter (POT/PTR) (TC 2.A.17) family.</text>
</comment>
<comment type="subcellular location">
    <subcellularLocation>
        <location evidence="1">Cell membrane</location>
        <topology evidence="1">Multi-pass membrane protein</topology>
    </subcellularLocation>
    <subcellularLocation>
        <location evidence="10">Membrane</location>
        <topology evidence="10">Multi-pass membrane protein</topology>
    </subcellularLocation>
</comment>
<keyword evidence="5 10" id="KW-0812">Transmembrane</keyword>
<evidence type="ECO:0000256" key="8">
    <source>
        <dbReference type="ARBA" id="ARBA00059575"/>
    </source>
</evidence>
<dbReference type="Pfam" id="PF00854">
    <property type="entry name" value="PTR2"/>
    <property type="match status" value="1"/>
</dbReference>
<keyword evidence="14" id="KW-1185">Reference proteome</keyword>
<feature type="transmembrane region" description="Helical" evidence="11">
    <location>
        <begin position="80"/>
        <end position="101"/>
    </location>
</feature>
<organism evidence="13 14">
    <name type="scientific">Streptococcus gallolyticus</name>
    <dbReference type="NCBI Taxonomy" id="315405"/>
    <lineage>
        <taxon>Bacteria</taxon>
        <taxon>Bacillati</taxon>
        <taxon>Bacillota</taxon>
        <taxon>Bacilli</taxon>
        <taxon>Lactobacillales</taxon>
        <taxon>Streptococcaceae</taxon>
        <taxon>Streptococcus</taxon>
    </lineage>
</organism>